<gene>
    <name evidence="3" type="ORF">EJ04DRAFT_446794</name>
</gene>
<dbReference type="InterPro" id="IPR051317">
    <property type="entry name" value="Gfo/Idh/MocA_oxidoreduct"/>
</dbReference>
<accession>A0A9P4QRS8</accession>
<proteinExistence type="predicted"/>
<dbReference type="PANTHER" id="PTHR43708:SF1">
    <property type="entry name" value="GALACTOSE_LACTOSE METABOLISM REGULATORY PROTEIN GAL80"/>
    <property type="match status" value="1"/>
</dbReference>
<dbReference type="AlphaFoldDB" id="A0A9P4QRS8"/>
<reference evidence="3" key="1">
    <citation type="journal article" date="2020" name="Stud. Mycol.">
        <title>101 Dothideomycetes genomes: a test case for predicting lifestyles and emergence of pathogens.</title>
        <authorList>
            <person name="Haridas S."/>
            <person name="Albert R."/>
            <person name="Binder M."/>
            <person name="Bloem J."/>
            <person name="Labutti K."/>
            <person name="Salamov A."/>
            <person name="Andreopoulos B."/>
            <person name="Baker S."/>
            <person name="Barry K."/>
            <person name="Bills G."/>
            <person name="Bluhm B."/>
            <person name="Cannon C."/>
            <person name="Castanera R."/>
            <person name="Culley D."/>
            <person name="Daum C."/>
            <person name="Ezra D."/>
            <person name="Gonzalez J."/>
            <person name="Henrissat B."/>
            <person name="Kuo A."/>
            <person name="Liang C."/>
            <person name="Lipzen A."/>
            <person name="Lutzoni F."/>
            <person name="Magnuson J."/>
            <person name="Mondo S."/>
            <person name="Nolan M."/>
            <person name="Ohm R."/>
            <person name="Pangilinan J."/>
            <person name="Park H.-J."/>
            <person name="Ramirez L."/>
            <person name="Alfaro M."/>
            <person name="Sun H."/>
            <person name="Tritt A."/>
            <person name="Yoshinaga Y."/>
            <person name="Zwiers L.-H."/>
            <person name="Turgeon B."/>
            <person name="Goodwin S."/>
            <person name="Spatafora J."/>
            <person name="Crous P."/>
            <person name="Grigoriev I."/>
        </authorList>
    </citation>
    <scope>NUCLEOTIDE SEQUENCE</scope>
    <source>
        <strain evidence="3">CBS 125425</strain>
    </source>
</reference>
<evidence type="ECO:0000259" key="1">
    <source>
        <dbReference type="Pfam" id="PF01408"/>
    </source>
</evidence>
<sequence>MPAKQQPLRTAMIGLSSTSTISWASNAHLPVYLSPSGLKKFQITALCNSSVDAAKAAVEKYKLPAATKTYGSPSDVAADPDIDLVVCNTRVDKHYATILPSIQAGKDVYLEWPLGATIEESRALADAAKKSGSRVAVGLQRRWAAPIVKMREILQSGKLGKIVSGDMKLYGGTTHRNTTIPKMLLHTQFEGGGNFLTIGFGHTIDMVMGILGDLDPKSVKMKMQLQRPEVQVKDLATGELLRTVISNSPDLLTMHGTIATSPYVQADATFSGLMRAGQPFPGDSPVTVNINCERGEMRFYSVSGTNLTFNDHNDARIQIHYHDDDRVETIPWTWKDYGDGALSGSPRSVQSMLYPFADGWVEGETWLGIEEAARKAEWIEEFAQQWRNGHKN</sequence>
<dbReference type="EMBL" id="ML996239">
    <property type="protein sequence ID" value="KAF2729652.1"/>
    <property type="molecule type" value="Genomic_DNA"/>
</dbReference>
<dbReference type="Gene3D" id="3.30.360.10">
    <property type="entry name" value="Dihydrodipicolinate Reductase, domain 2"/>
    <property type="match status" value="1"/>
</dbReference>
<dbReference type="InterPro" id="IPR000683">
    <property type="entry name" value="Gfo/Idh/MocA-like_OxRdtase_N"/>
</dbReference>
<dbReference type="InterPro" id="IPR036291">
    <property type="entry name" value="NAD(P)-bd_dom_sf"/>
</dbReference>
<feature type="domain" description="Gfo/Idh/MocA-like oxidoreductase N-terminal" evidence="1">
    <location>
        <begin position="9"/>
        <end position="138"/>
    </location>
</feature>
<organism evidence="3 4">
    <name type="scientific">Polyplosphaeria fusca</name>
    <dbReference type="NCBI Taxonomy" id="682080"/>
    <lineage>
        <taxon>Eukaryota</taxon>
        <taxon>Fungi</taxon>
        <taxon>Dikarya</taxon>
        <taxon>Ascomycota</taxon>
        <taxon>Pezizomycotina</taxon>
        <taxon>Dothideomycetes</taxon>
        <taxon>Pleosporomycetidae</taxon>
        <taxon>Pleosporales</taxon>
        <taxon>Tetraplosphaeriaceae</taxon>
        <taxon>Polyplosphaeria</taxon>
    </lineage>
</organism>
<keyword evidence="4" id="KW-1185">Reference proteome</keyword>
<dbReference type="SUPFAM" id="SSF55347">
    <property type="entry name" value="Glyceraldehyde-3-phosphate dehydrogenase-like, C-terminal domain"/>
    <property type="match status" value="1"/>
</dbReference>
<dbReference type="SUPFAM" id="SSF51735">
    <property type="entry name" value="NAD(P)-binding Rossmann-fold domains"/>
    <property type="match status" value="1"/>
</dbReference>
<protein>
    <submittedName>
        <fullName evidence="3">Oxidoreductase</fullName>
    </submittedName>
</protein>
<name>A0A9P4QRS8_9PLEO</name>
<dbReference type="OrthoDB" id="446809at2759"/>
<evidence type="ECO:0000313" key="3">
    <source>
        <dbReference type="EMBL" id="KAF2729652.1"/>
    </source>
</evidence>
<dbReference type="Pfam" id="PF01408">
    <property type="entry name" value="GFO_IDH_MocA"/>
    <property type="match status" value="1"/>
</dbReference>
<dbReference type="Pfam" id="PF22685">
    <property type="entry name" value="Gal80p_C-like"/>
    <property type="match status" value="1"/>
</dbReference>
<dbReference type="PANTHER" id="PTHR43708">
    <property type="entry name" value="CONSERVED EXPRESSED OXIDOREDUCTASE (EUROFUNG)"/>
    <property type="match status" value="1"/>
</dbReference>
<dbReference type="GO" id="GO:0000166">
    <property type="term" value="F:nucleotide binding"/>
    <property type="evidence" value="ECO:0007669"/>
    <property type="project" value="InterPro"/>
</dbReference>
<evidence type="ECO:0000259" key="2">
    <source>
        <dbReference type="Pfam" id="PF22685"/>
    </source>
</evidence>
<dbReference type="InterPro" id="IPR055080">
    <property type="entry name" value="Gal80p-like_C"/>
</dbReference>
<comment type="caution">
    <text evidence="3">The sequence shown here is derived from an EMBL/GenBank/DDBJ whole genome shotgun (WGS) entry which is preliminary data.</text>
</comment>
<evidence type="ECO:0000313" key="4">
    <source>
        <dbReference type="Proteomes" id="UP000799444"/>
    </source>
</evidence>
<dbReference type="Gene3D" id="3.40.50.720">
    <property type="entry name" value="NAD(P)-binding Rossmann-like Domain"/>
    <property type="match status" value="1"/>
</dbReference>
<feature type="domain" description="Gal80p-like C-terminal" evidence="2">
    <location>
        <begin position="147"/>
        <end position="298"/>
    </location>
</feature>
<dbReference type="Proteomes" id="UP000799444">
    <property type="component" value="Unassembled WGS sequence"/>
</dbReference>